<comment type="caution">
    <text evidence="2">The sequence shown here is derived from an EMBL/GenBank/DDBJ whole genome shotgun (WGS) entry which is preliminary data.</text>
</comment>
<gene>
    <name evidence="2" type="ORF">SDC9_109187</name>
</gene>
<protein>
    <submittedName>
        <fullName evidence="2">Uncharacterized protein</fullName>
    </submittedName>
</protein>
<feature type="region of interest" description="Disordered" evidence="1">
    <location>
        <begin position="1"/>
        <end position="45"/>
    </location>
</feature>
<sequence>MAQLFGAEPNDGQHTEQTEAKTRCNRPDRHRGCEGEDADVGDQEAGDQFTATLARHVEDEHQQGDGHDIGEHQIRIHGGTFRVMSSCVNHSVRRSLVPSMTHLCVAYEPVVPIGLGRREDH</sequence>
<reference evidence="2" key="1">
    <citation type="submission" date="2019-08" db="EMBL/GenBank/DDBJ databases">
        <authorList>
            <person name="Kucharzyk K."/>
            <person name="Murdoch R.W."/>
            <person name="Higgins S."/>
            <person name="Loffler F."/>
        </authorList>
    </citation>
    <scope>NUCLEOTIDE SEQUENCE</scope>
</reference>
<proteinExistence type="predicted"/>
<feature type="compositionally biased region" description="Basic and acidic residues" evidence="1">
    <location>
        <begin position="11"/>
        <end position="34"/>
    </location>
</feature>
<evidence type="ECO:0000256" key="1">
    <source>
        <dbReference type="SAM" id="MobiDB-lite"/>
    </source>
</evidence>
<dbReference type="EMBL" id="VSSQ01018807">
    <property type="protein sequence ID" value="MPM62321.1"/>
    <property type="molecule type" value="Genomic_DNA"/>
</dbReference>
<feature type="compositionally biased region" description="Acidic residues" evidence="1">
    <location>
        <begin position="35"/>
        <end position="45"/>
    </location>
</feature>
<evidence type="ECO:0000313" key="2">
    <source>
        <dbReference type="EMBL" id="MPM62321.1"/>
    </source>
</evidence>
<accession>A0A645BCE4</accession>
<name>A0A645BCE4_9ZZZZ</name>
<dbReference type="AlphaFoldDB" id="A0A645BCE4"/>
<organism evidence="2">
    <name type="scientific">bioreactor metagenome</name>
    <dbReference type="NCBI Taxonomy" id="1076179"/>
    <lineage>
        <taxon>unclassified sequences</taxon>
        <taxon>metagenomes</taxon>
        <taxon>ecological metagenomes</taxon>
    </lineage>
</organism>